<dbReference type="Proteomes" id="UP000789375">
    <property type="component" value="Unassembled WGS sequence"/>
</dbReference>
<dbReference type="AlphaFoldDB" id="A0A9N9IIS5"/>
<reference evidence="1" key="1">
    <citation type="submission" date="2021-06" db="EMBL/GenBank/DDBJ databases">
        <authorList>
            <person name="Kallberg Y."/>
            <person name="Tangrot J."/>
            <person name="Rosling A."/>
        </authorList>
    </citation>
    <scope>NUCLEOTIDE SEQUENCE</scope>
    <source>
        <strain evidence="1">87-6 pot B 2015</strain>
    </source>
</reference>
<organism evidence="1 2">
    <name type="scientific">Funneliformis mosseae</name>
    <name type="common">Endomycorrhizal fungus</name>
    <name type="synonym">Glomus mosseae</name>
    <dbReference type="NCBI Taxonomy" id="27381"/>
    <lineage>
        <taxon>Eukaryota</taxon>
        <taxon>Fungi</taxon>
        <taxon>Fungi incertae sedis</taxon>
        <taxon>Mucoromycota</taxon>
        <taxon>Glomeromycotina</taxon>
        <taxon>Glomeromycetes</taxon>
        <taxon>Glomerales</taxon>
        <taxon>Glomeraceae</taxon>
        <taxon>Funneliformis</taxon>
    </lineage>
</organism>
<name>A0A9N9IIS5_FUNMO</name>
<feature type="non-terminal residue" evidence="1">
    <location>
        <position position="90"/>
    </location>
</feature>
<comment type="caution">
    <text evidence="1">The sequence shown here is derived from an EMBL/GenBank/DDBJ whole genome shotgun (WGS) entry which is preliminary data.</text>
</comment>
<accession>A0A9N9IIS5</accession>
<evidence type="ECO:0000313" key="1">
    <source>
        <dbReference type="EMBL" id="CAG8738947.1"/>
    </source>
</evidence>
<sequence length="90" mass="9942">MAESGSILPHSNVIIPLSFSPEQVKLHNNAIHLQKIGSEHQEIKQAAVKTLHQNSILAMHVIASGESPARTRLRRIRDLTSLPQPSYESS</sequence>
<proteinExistence type="predicted"/>
<keyword evidence="2" id="KW-1185">Reference proteome</keyword>
<gene>
    <name evidence="1" type="ORF">FMOSSE_LOCUS16035</name>
</gene>
<evidence type="ECO:0000313" key="2">
    <source>
        <dbReference type="Proteomes" id="UP000789375"/>
    </source>
</evidence>
<protein>
    <submittedName>
        <fullName evidence="1">5474_t:CDS:1</fullName>
    </submittedName>
</protein>
<dbReference type="EMBL" id="CAJVPP010019823">
    <property type="protein sequence ID" value="CAG8738947.1"/>
    <property type="molecule type" value="Genomic_DNA"/>
</dbReference>